<protein>
    <submittedName>
        <fullName evidence="3">Uncharacterized protein</fullName>
    </submittedName>
</protein>
<dbReference type="SUPFAM" id="SSF57302">
    <property type="entry name" value="Snake toxin-like"/>
    <property type="match status" value="1"/>
</dbReference>
<name>A0ABM5AWD2_VULVU</name>
<keyword evidence="2" id="KW-1185">Reference proteome</keyword>
<dbReference type="InterPro" id="IPR045860">
    <property type="entry name" value="Snake_toxin-like_sf"/>
</dbReference>
<sequence length="240" mass="27559">MVMKTLSIEIKNQTKGGDKKERRHKLPISEEGPSLLMPLDEPNPTSFHKTNMTGREQDLFVAREKLLCGSRLLECWKKLAEKKLKEFIASGPVLQEMLKEVLQREGKLHRPETDLHKPASWEIKMNDFEEKDVDEFNSNGFKCPTCFAVMERKCDNELKWCTADKIKCVEFSGIINTGLKDIAIEMKKCIQAHLCKETITYMGFPIVNGSKSCRSAIRNGARVRPPTPIFFVLFLEKMLH</sequence>
<evidence type="ECO:0000313" key="2">
    <source>
        <dbReference type="Proteomes" id="UP001652641"/>
    </source>
</evidence>
<proteinExistence type="predicted"/>
<organism evidence="2 3">
    <name type="scientific">Vulpes vulpes</name>
    <name type="common">Red fox</name>
    <dbReference type="NCBI Taxonomy" id="9627"/>
    <lineage>
        <taxon>Eukaryota</taxon>
        <taxon>Metazoa</taxon>
        <taxon>Chordata</taxon>
        <taxon>Craniata</taxon>
        <taxon>Vertebrata</taxon>
        <taxon>Euteleostomi</taxon>
        <taxon>Mammalia</taxon>
        <taxon>Eutheria</taxon>
        <taxon>Laurasiatheria</taxon>
        <taxon>Carnivora</taxon>
        <taxon>Caniformia</taxon>
        <taxon>Canidae</taxon>
        <taxon>Vulpes</taxon>
    </lineage>
</organism>
<gene>
    <name evidence="3" type="primary">LOC140599622</name>
</gene>
<evidence type="ECO:0000256" key="1">
    <source>
        <dbReference type="SAM" id="MobiDB-lite"/>
    </source>
</evidence>
<dbReference type="Gene3D" id="2.10.60.10">
    <property type="entry name" value="CD59"/>
    <property type="match status" value="1"/>
</dbReference>
<evidence type="ECO:0000313" key="3">
    <source>
        <dbReference type="RefSeq" id="XP_072619098.1"/>
    </source>
</evidence>
<dbReference type="RefSeq" id="XP_072619098.1">
    <property type="nucleotide sequence ID" value="XM_072762997.1"/>
</dbReference>
<accession>A0ABM5AWD2</accession>
<dbReference type="GeneID" id="140599622"/>
<reference evidence="3" key="1">
    <citation type="submission" date="2025-08" db="UniProtKB">
        <authorList>
            <consortium name="RefSeq"/>
        </authorList>
    </citation>
    <scope>IDENTIFICATION</scope>
    <source>
        <tissue evidence="3">Cell line</tissue>
    </source>
</reference>
<dbReference type="Proteomes" id="UP001652641">
    <property type="component" value="Chromosome 7"/>
</dbReference>
<feature type="region of interest" description="Disordered" evidence="1">
    <location>
        <begin position="9"/>
        <end position="41"/>
    </location>
</feature>
<dbReference type="CDD" id="cd23570">
    <property type="entry name" value="TFP_LU_ECD_LYPD9"/>
    <property type="match status" value="1"/>
</dbReference>